<name>A0A0E9X0X0_ANGAN</name>
<feature type="transmembrane region" description="Helical" evidence="1">
    <location>
        <begin position="12"/>
        <end position="34"/>
    </location>
</feature>
<keyword evidence="1" id="KW-1133">Transmembrane helix</keyword>
<dbReference type="PROSITE" id="PS51257">
    <property type="entry name" value="PROKAR_LIPOPROTEIN"/>
    <property type="match status" value="1"/>
</dbReference>
<proteinExistence type="predicted"/>
<organism evidence="2">
    <name type="scientific">Anguilla anguilla</name>
    <name type="common">European freshwater eel</name>
    <name type="synonym">Muraena anguilla</name>
    <dbReference type="NCBI Taxonomy" id="7936"/>
    <lineage>
        <taxon>Eukaryota</taxon>
        <taxon>Metazoa</taxon>
        <taxon>Chordata</taxon>
        <taxon>Craniata</taxon>
        <taxon>Vertebrata</taxon>
        <taxon>Euteleostomi</taxon>
        <taxon>Actinopterygii</taxon>
        <taxon>Neopterygii</taxon>
        <taxon>Teleostei</taxon>
        <taxon>Anguilliformes</taxon>
        <taxon>Anguillidae</taxon>
        <taxon>Anguilla</taxon>
    </lineage>
</organism>
<protein>
    <submittedName>
        <fullName evidence="2">Uncharacterized protein</fullName>
    </submittedName>
</protein>
<keyword evidence="1" id="KW-0812">Transmembrane</keyword>
<reference evidence="2" key="2">
    <citation type="journal article" date="2015" name="Fish Shellfish Immunol.">
        <title>Early steps in the European eel (Anguilla anguilla)-Vibrio vulnificus interaction in the gills: Role of the RtxA13 toxin.</title>
        <authorList>
            <person name="Callol A."/>
            <person name="Pajuelo D."/>
            <person name="Ebbesson L."/>
            <person name="Teles M."/>
            <person name="MacKenzie S."/>
            <person name="Amaro C."/>
        </authorList>
    </citation>
    <scope>NUCLEOTIDE SEQUENCE</scope>
</reference>
<accession>A0A0E9X0X0</accession>
<dbReference type="EMBL" id="GBXM01012210">
    <property type="protein sequence ID" value="JAH96367.1"/>
    <property type="molecule type" value="Transcribed_RNA"/>
</dbReference>
<reference evidence="2" key="1">
    <citation type="submission" date="2014-11" db="EMBL/GenBank/DDBJ databases">
        <authorList>
            <person name="Amaro Gonzalez C."/>
        </authorList>
    </citation>
    <scope>NUCLEOTIDE SEQUENCE</scope>
</reference>
<sequence length="78" mass="8904">MNKMLNGIALNISLVVSTVPVFFIYFFVACLIPIKGHINSFLFQEKGSHFIFCEVKPPLHTLFDLFTVCVICLINHMQ</sequence>
<keyword evidence="1" id="KW-0472">Membrane</keyword>
<dbReference type="AlphaFoldDB" id="A0A0E9X0X0"/>
<evidence type="ECO:0000313" key="2">
    <source>
        <dbReference type="EMBL" id="JAH96367.1"/>
    </source>
</evidence>
<evidence type="ECO:0000256" key="1">
    <source>
        <dbReference type="SAM" id="Phobius"/>
    </source>
</evidence>